<evidence type="ECO:0000256" key="6">
    <source>
        <dbReference type="ARBA" id="ARBA00022989"/>
    </source>
</evidence>
<feature type="transmembrane region" description="Helical" evidence="8">
    <location>
        <begin position="204"/>
        <end position="234"/>
    </location>
</feature>
<feature type="transmembrane region" description="Helical" evidence="8">
    <location>
        <begin position="240"/>
        <end position="258"/>
    </location>
</feature>
<keyword evidence="5 8" id="KW-0812">Transmembrane</keyword>
<dbReference type="InterPro" id="IPR004812">
    <property type="entry name" value="Efflux_drug-R_Bcr/CmlA"/>
</dbReference>
<dbReference type="InterPro" id="IPR050189">
    <property type="entry name" value="MFS_Efflux_Transporters"/>
</dbReference>
<feature type="transmembrane region" description="Helical" evidence="8">
    <location>
        <begin position="325"/>
        <end position="350"/>
    </location>
</feature>
<evidence type="ECO:0000256" key="8">
    <source>
        <dbReference type="SAM" id="Phobius"/>
    </source>
</evidence>
<feature type="transmembrane region" description="Helical" evidence="8">
    <location>
        <begin position="293"/>
        <end position="313"/>
    </location>
</feature>
<dbReference type="EMBL" id="FWZU01000008">
    <property type="protein sequence ID" value="SMF43112.1"/>
    <property type="molecule type" value="Genomic_DNA"/>
</dbReference>
<evidence type="ECO:0000313" key="10">
    <source>
        <dbReference type="EMBL" id="SMF43112.1"/>
    </source>
</evidence>
<evidence type="ECO:0000256" key="5">
    <source>
        <dbReference type="ARBA" id="ARBA00022692"/>
    </source>
</evidence>
<dbReference type="NCBIfam" id="TIGR00710">
    <property type="entry name" value="efflux_Bcr_CflA"/>
    <property type="match status" value="1"/>
</dbReference>
<organism evidence="10 11">
    <name type="scientific">Desulfovibrio gilichinskyi</name>
    <dbReference type="NCBI Taxonomy" id="1519643"/>
    <lineage>
        <taxon>Bacteria</taxon>
        <taxon>Pseudomonadati</taxon>
        <taxon>Thermodesulfobacteriota</taxon>
        <taxon>Desulfovibrionia</taxon>
        <taxon>Desulfovibrionales</taxon>
        <taxon>Desulfovibrionaceae</taxon>
        <taxon>Desulfovibrio</taxon>
    </lineage>
</organism>
<feature type="transmembrane region" description="Helical" evidence="8">
    <location>
        <begin position="270"/>
        <end position="287"/>
    </location>
</feature>
<dbReference type="GO" id="GO:0005886">
    <property type="term" value="C:plasma membrane"/>
    <property type="evidence" value="ECO:0007669"/>
    <property type="project" value="UniProtKB-SubCell"/>
</dbReference>
<protein>
    <submittedName>
        <fullName evidence="10">MFS transporter, DHA1 family, bicyclomycin/chloramphenicol resistance protein</fullName>
    </submittedName>
</protein>
<dbReference type="SUPFAM" id="SSF103473">
    <property type="entry name" value="MFS general substrate transporter"/>
    <property type="match status" value="1"/>
</dbReference>
<feature type="transmembrane region" description="Helical" evidence="8">
    <location>
        <begin position="33"/>
        <end position="56"/>
    </location>
</feature>
<evidence type="ECO:0000313" key="11">
    <source>
        <dbReference type="Proteomes" id="UP000192906"/>
    </source>
</evidence>
<reference evidence="11" key="1">
    <citation type="submission" date="2017-04" db="EMBL/GenBank/DDBJ databases">
        <authorList>
            <person name="Varghese N."/>
            <person name="Submissions S."/>
        </authorList>
    </citation>
    <scope>NUCLEOTIDE SEQUENCE [LARGE SCALE GENOMIC DNA]</scope>
    <source>
        <strain evidence="11">K3S</strain>
    </source>
</reference>
<evidence type="ECO:0000256" key="2">
    <source>
        <dbReference type="ARBA" id="ARBA00006236"/>
    </source>
</evidence>
<dbReference type="Gene3D" id="1.20.1720.10">
    <property type="entry name" value="Multidrug resistance protein D"/>
    <property type="match status" value="1"/>
</dbReference>
<keyword evidence="4" id="KW-1003">Cell membrane</keyword>
<evidence type="ECO:0000259" key="9">
    <source>
        <dbReference type="PROSITE" id="PS50850"/>
    </source>
</evidence>
<dbReference type="OrthoDB" id="9814303at2"/>
<dbReference type="RefSeq" id="WP_085104667.1">
    <property type="nucleotide sequence ID" value="NZ_FWZU01000008.1"/>
</dbReference>
<dbReference type="InterPro" id="IPR036259">
    <property type="entry name" value="MFS_trans_sf"/>
</dbReference>
<comment type="similarity">
    <text evidence="2">Belongs to the major facilitator superfamily. Bcr/CmlA family.</text>
</comment>
<feature type="transmembrane region" description="Helical" evidence="8">
    <location>
        <begin position="94"/>
        <end position="115"/>
    </location>
</feature>
<dbReference type="STRING" id="1519643.SAMN06295933_3531"/>
<dbReference type="GO" id="GO:0042910">
    <property type="term" value="F:xenobiotic transmembrane transporter activity"/>
    <property type="evidence" value="ECO:0007669"/>
    <property type="project" value="InterPro"/>
</dbReference>
<feature type="transmembrane region" description="Helical" evidence="8">
    <location>
        <begin position="68"/>
        <end position="88"/>
    </location>
</feature>
<proteinExistence type="inferred from homology"/>
<dbReference type="PANTHER" id="PTHR43124:SF3">
    <property type="entry name" value="CHLORAMPHENICOL EFFLUX PUMP RV0191"/>
    <property type="match status" value="1"/>
</dbReference>
<feature type="domain" description="Major facilitator superfamily (MFS) profile" evidence="9">
    <location>
        <begin position="3"/>
        <end position="384"/>
    </location>
</feature>
<dbReference type="PANTHER" id="PTHR43124">
    <property type="entry name" value="PURINE EFFLUX PUMP PBUE"/>
    <property type="match status" value="1"/>
</dbReference>
<feature type="transmembrane region" description="Helical" evidence="8">
    <location>
        <begin position="356"/>
        <end position="376"/>
    </location>
</feature>
<dbReference type="Pfam" id="PF07690">
    <property type="entry name" value="MFS_1"/>
    <property type="match status" value="1"/>
</dbReference>
<dbReference type="Proteomes" id="UP000192906">
    <property type="component" value="Unassembled WGS sequence"/>
</dbReference>
<feature type="transmembrane region" description="Helical" evidence="8">
    <location>
        <begin position="127"/>
        <end position="151"/>
    </location>
</feature>
<evidence type="ECO:0000256" key="3">
    <source>
        <dbReference type="ARBA" id="ARBA00022448"/>
    </source>
</evidence>
<dbReference type="AlphaFoldDB" id="A0A1X7F0U2"/>
<evidence type="ECO:0000256" key="1">
    <source>
        <dbReference type="ARBA" id="ARBA00004651"/>
    </source>
</evidence>
<keyword evidence="3" id="KW-0813">Transport</keyword>
<comment type="subcellular location">
    <subcellularLocation>
        <location evidence="1">Cell membrane</location>
        <topology evidence="1">Multi-pass membrane protein</topology>
    </subcellularLocation>
</comment>
<name>A0A1X7F0U2_9BACT</name>
<keyword evidence="6 8" id="KW-1133">Transmembrane helix</keyword>
<feature type="transmembrane region" description="Helical" evidence="8">
    <location>
        <begin position="157"/>
        <end position="174"/>
    </location>
</feature>
<dbReference type="InterPro" id="IPR020846">
    <property type="entry name" value="MFS_dom"/>
</dbReference>
<dbReference type="GO" id="GO:1990961">
    <property type="term" value="P:xenobiotic detoxification by transmembrane export across the plasma membrane"/>
    <property type="evidence" value="ECO:0007669"/>
    <property type="project" value="InterPro"/>
</dbReference>
<evidence type="ECO:0000256" key="4">
    <source>
        <dbReference type="ARBA" id="ARBA00022475"/>
    </source>
</evidence>
<evidence type="ECO:0000256" key="7">
    <source>
        <dbReference type="ARBA" id="ARBA00023136"/>
    </source>
</evidence>
<keyword evidence="7 8" id="KW-0472">Membrane</keyword>
<gene>
    <name evidence="10" type="ORF">SAMN06295933_3531</name>
</gene>
<sequence length="388" mass="42118">MPNLLLLALLATFPSLSTDMYLPAIPTLQTIWGISLAEANISLVAFFISFSIFLLIHGPLSDRIGRKPVLLGGIILFIIGSLLCAASQSITWLVGARIIQAAGAAAAFTLSMALSKDLYDGPQRQKILAWMGVILAFCPMLAPTLGGWLLLIASWRWIFICQATLALVSLYGSFRLKEPLKEKTSGGLLAVASRYFVIMHNTRYMIFTVAFSLMTLGHFAFIGGSADIFITGYGVSKQAFGYYFGLIALGLLLGSFTCSRFCSGIPPLKILTFSLLGILITASFLVIEGGSTPLLFICPMVIMSYLLGLSRPISNNMVLEEVDKYVGAASSLLTFTIFILAAIAMQFIAFDWPNKPAVIGKLAMFGSTVPLITMWVMNRITKKKAVCR</sequence>
<keyword evidence="11" id="KW-1185">Reference proteome</keyword>
<dbReference type="PROSITE" id="PS50850">
    <property type="entry name" value="MFS"/>
    <property type="match status" value="1"/>
</dbReference>
<accession>A0A1X7F0U2</accession>
<dbReference type="InterPro" id="IPR011701">
    <property type="entry name" value="MFS"/>
</dbReference>